<feature type="region of interest" description="Disordered" evidence="10">
    <location>
        <begin position="430"/>
        <end position="477"/>
    </location>
</feature>
<dbReference type="GO" id="GO:0016567">
    <property type="term" value="P:protein ubiquitination"/>
    <property type="evidence" value="ECO:0007669"/>
    <property type="project" value="TreeGrafter"/>
</dbReference>
<feature type="compositionally biased region" description="Pro residues" evidence="10">
    <location>
        <begin position="431"/>
        <end position="447"/>
    </location>
</feature>
<keyword evidence="8" id="KW-0131">Cell cycle</keyword>
<evidence type="ECO:0000256" key="3">
    <source>
        <dbReference type="ARBA" id="ARBA00022723"/>
    </source>
</evidence>
<dbReference type="InterPro" id="IPR017907">
    <property type="entry name" value="Znf_RING_CS"/>
</dbReference>
<dbReference type="Pfam" id="PF17979">
    <property type="entry name" value="zf-CRD"/>
    <property type="match status" value="1"/>
</dbReference>
<dbReference type="GO" id="GO:0004842">
    <property type="term" value="F:ubiquitin-protein transferase activity"/>
    <property type="evidence" value="ECO:0007669"/>
    <property type="project" value="TreeGrafter"/>
</dbReference>
<dbReference type="InterPro" id="IPR013083">
    <property type="entry name" value="Znf_RING/FYVE/PHD"/>
</dbReference>
<proteinExistence type="predicted"/>
<sequence length="527" mass="57594">MDVATSDLVSEDHPRTGPIVPVPEAATSATASLKRSAAEAFEDASDEETSHKKLRDDSGVLALGRGGGEEKVVDGPALADNLEEELQCGCCSAIVYRPVVVAPCQHFFCGSCVTLWVRNGGTSCPACRTVSTSVSFSRPIEKVVDVLLRHAPGKARSASERMQADAIYHPGVHLRIPSPRQASPEPAVPNTNSLYVRPCPHCALGNQWDWRCPRPIVDPDIDQANAWLIEDGNPPGHALCGNCENVLALEAPTTTRCDFCQVSFCGINIPHRCVAAPLHHQHPHGLTDLSDLIQCGEVYDCFEGNTFEVDIMLDYLNAQTLTPRHIYREIVAHIQSQPRQFAPLIELELFVDMHPVAGGADPDPNAPRQRICRICATEVLLYGLRDWWIRERKKGFLEEHIMARPDCPEGSQCPRQKDHVHAKEFNHVIAPPDPQPAPVPVPVPAPQREPDTNSEFDFPPLAPVVPAPAGSRSAPGVVEHPPRPVAANEQEVPFNSVLDLPMIPHELIGYSSAPSSQDFRDEVDALL</sequence>
<dbReference type="InterPro" id="IPR040909">
    <property type="entry name" value="CHFR_Znf-CRD"/>
</dbReference>
<evidence type="ECO:0000256" key="9">
    <source>
        <dbReference type="PROSITE-ProRule" id="PRU00175"/>
    </source>
</evidence>
<keyword evidence="4 9" id="KW-0863">Zinc-finger</keyword>
<keyword evidence="13" id="KW-1185">Reference proteome</keyword>
<dbReference type="GO" id="GO:0005634">
    <property type="term" value="C:nucleus"/>
    <property type="evidence" value="ECO:0007669"/>
    <property type="project" value="TreeGrafter"/>
</dbReference>
<comment type="subcellular location">
    <subcellularLocation>
        <location evidence="1">Nucleus</location>
        <location evidence="1">PML body</location>
    </subcellularLocation>
</comment>
<keyword evidence="5" id="KW-0833">Ubl conjugation pathway</keyword>
<dbReference type="STRING" id="1328759.A0A5C2SEY0"/>
<evidence type="ECO:0000259" key="11">
    <source>
        <dbReference type="PROSITE" id="PS50089"/>
    </source>
</evidence>
<feature type="compositionally biased region" description="Basic and acidic residues" evidence="10">
    <location>
        <begin position="48"/>
        <end position="58"/>
    </location>
</feature>
<evidence type="ECO:0000256" key="2">
    <source>
        <dbReference type="ARBA" id="ARBA00022679"/>
    </source>
</evidence>
<keyword evidence="2" id="KW-0808">Transferase</keyword>
<evidence type="ECO:0000256" key="4">
    <source>
        <dbReference type="ARBA" id="ARBA00022771"/>
    </source>
</evidence>
<dbReference type="PROSITE" id="PS00518">
    <property type="entry name" value="ZF_RING_1"/>
    <property type="match status" value="1"/>
</dbReference>
<evidence type="ECO:0000256" key="5">
    <source>
        <dbReference type="ARBA" id="ARBA00022786"/>
    </source>
</evidence>
<dbReference type="Pfam" id="PF13923">
    <property type="entry name" value="zf-C3HC4_2"/>
    <property type="match status" value="1"/>
</dbReference>
<evidence type="ECO:0000256" key="1">
    <source>
        <dbReference type="ARBA" id="ARBA00004322"/>
    </source>
</evidence>
<dbReference type="EMBL" id="ML122259">
    <property type="protein sequence ID" value="RPD62375.1"/>
    <property type="molecule type" value="Genomic_DNA"/>
</dbReference>
<keyword evidence="6" id="KW-0862">Zinc</keyword>
<name>A0A5C2SEY0_9APHY</name>
<dbReference type="InterPro" id="IPR001841">
    <property type="entry name" value="Znf_RING"/>
</dbReference>
<organism evidence="12 13">
    <name type="scientific">Lentinus tigrinus ALCF2SS1-6</name>
    <dbReference type="NCBI Taxonomy" id="1328759"/>
    <lineage>
        <taxon>Eukaryota</taxon>
        <taxon>Fungi</taxon>
        <taxon>Dikarya</taxon>
        <taxon>Basidiomycota</taxon>
        <taxon>Agaricomycotina</taxon>
        <taxon>Agaricomycetes</taxon>
        <taxon>Polyporales</taxon>
        <taxon>Polyporaceae</taxon>
        <taxon>Lentinus</taxon>
    </lineage>
</organism>
<feature type="region of interest" description="Disordered" evidence="10">
    <location>
        <begin position="1"/>
        <end position="59"/>
    </location>
</feature>
<evidence type="ECO:0000256" key="10">
    <source>
        <dbReference type="SAM" id="MobiDB-lite"/>
    </source>
</evidence>
<keyword evidence="7" id="KW-0539">Nucleus</keyword>
<dbReference type="InterPro" id="IPR052256">
    <property type="entry name" value="E3_ubiquitin-ligase_CHFR"/>
</dbReference>
<evidence type="ECO:0000313" key="13">
    <source>
        <dbReference type="Proteomes" id="UP000313359"/>
    </source>
</evidence>
<dbReference type="OrthoDB" id="1305878at2759"/>
<dbReference type="Proteomes" id="UP000313359">
    <property type="component" value="Unassembled WGS sequence"/>
</dbReference>
<dbReference type="PANTHER" id="PTHR16079:SF4">
    <property type="entry name" value="E3 UBIQUITIN-PROTEIN LIGASE CHFR"/>
    <property type="match status" value="1"/>
</dbReference>
<feature type="domain" description="RING-type" evidence="11">
    <location>
        <begin position="88"/>
        <end position="128"/>
    </location>
</feature>
<dbReference type="AlphaFoldDB" id="A0A5C2SEY0"/>
<dbReference type="Gene3D" id="3.30.40.10">
    <property type="entry name" value="Zinc/RING finger domain, C3HC4 (zinc finger)"/>
    <property type="match status" value="1"/>
</dbReference>
<evidence type="ECO:0000256" key="7">
    <source>
        <dbReference type="ARBA" id="ARBA00023242"/>
    </source>
</evidence>
<dbReference type="GO" id="GO:0008270">
    <property type="term" value="F:zinc ion binding"/>
    <property type="evidence" value="ECO:0007669"/>
    <property type="project" value="UniProtKB-KW"/>
</dbReference>
<evidence type="ECO:0000256" key="8">
    <source>
        <dbReference type="ARBA" id="ARBA00023306"/>
    </source>
</evidence>
<gene>
    <name evidence="12" type="ORF">L227DRAFT_609599</name>
</gene>
<accession>A0A5C2SEY0</accession>
<dbReference type="PANTHER" id="PTHR16079">
    <property type="entry name" value="UBIQUITIN LIGASE PROTEIN CHFR"/>
    <property type="match status" value="1"/>
</dbReference>
<evidence type="ECO:0000256" key="6">
    <source>
        <dbReference type="ARBA" id="ARBA00022833"/>
    </source>
</evidence>
<dbReference type="PROSITE" id="PS50089">
    <property type="entry name" value="ZF_RING_2"/>
    <property type="match status" value="1"/>
</dbReference>
<dbReference type="GO" id="GO:0006511">
    <property type="term" value="P:ubiquitin-dependent protein catabolic process"/>
    <property type="evidence" value="ECO:0007669"/>
    <property type="project" value="TreeGrafter"/>
</dbReference>
<evidence type="ECO:0000313" key="12">
    <source>
        <dbReference type="EMBL" id="RPD62375.1"/>
    </source>
</evidence>
<dbReference type="SUPFAM" id="SSF57850">
    <property type="entry name" value="RING/U-box"/>
    <property type="match status" value="1"/>
</dbReference>
<protein>
    <recommendedName>
        <fullName evidence="11">RING-type domain-containing protein</fullName>
    </recommendedName>
</protein>
<reference evidence="12" key="1">
    <citation type="journal article" date="2018" name="Genome Biol. Evol.">
        <title>Genomics and development of Lentinus tigrinus, a white-rot wood-decaying mushroom with dimorphic fruiting bodies.</title>
        <authorList>
            <person name="Wu B."/>
            <person name="Xu Z."/>
            <person name="Knudson A."/>
            <person name="Carlson A."/>
            <person name="Chen N."/>
            <person name="Kovaka S."/>
            <person name="LaButti K."/>
            <person name="Lipzen A."/>
            <person name="Pennachio C."/>
            <person name="Riley R."/>
            <person name="Schakwitz W."/>
            <person name="Umezawa K."/>
            <person name="Ohm R.A."/>
            <person name="Grigoriev I.V."/>
            <person name="Nagy L.G."/>
            <person name="Gibbons J."/>
            <person name="Hibbett D."/>
        </authorList>
    </citation>
    <scope>NUCLEOTIDE SEQUENCE [LARGE SCALE GENOMIC DNA]</scope>
    <source>
        <strain evidence="12">ALCF2SS1-6</strain>
    </source>
</reference>
<keyword evidence="3" id="KW-0479">Metal-binding</keyword>